<dbReference type="PANTHER" id="PTHR24020">
    <property type="entry name" value="COLLAGEN ALPHA"/>
    <property type="match status" value="1"/>
</dbReference>
<dbReference type="SMART" id="SM00327">
    <property type="entry name" value="VWA"/>
    <property type="match status" value="4"/>
</dbReference>
<dbReference type="SUPFAM" id="SSF53300">
    <property type="entry name" value="vWA-like"/>
    <property type="match status" value="4"/>
</dbReference>
<feature type="domain" description="VWFA" evidence="2">
    <location>
        <begin position="35"/>
        <end position="206"/>
    </location>
</feature>
<dbReference type="EMBL" id="MH999870">
    <property type="protein sequence ID" value="AYN73066.1"/>
    <property type="molecule type" value="mRNA"/>
</dbReference>
<dbReference type="InterPro" id="IPR002557">
    <property type="entry name" value="Chitin-bd_dom"/>
</dbReference>
<dbReference type="Pfam" id="PF01607">
    <property type="entry name" value="CBM_14"/>
    <property type="match status" value="1"/>
</dbReference>
<dbReference type="InterPro" id="IPR002035">
    <property type="entry name" value="VWF_A"/>
</dbReference>
<dbReference type="Gene3D" id="3.40.50.410">
    <property type="entry name" value="von Willebrand factor, type A domain"/>
    <property type="match status" value="4"/>
</dbReference>
<evidence type="ECO:0000256" key="1">
    <source>
        <dbReference type="SAM" id="SignalP"/>
    </source>
</evidence>
<reference evidence="4" key="1">
    <citation type="journal article" date="2018" name="Mol. Biol. Evol.">
        <title>Dual Gene Repertoires for Larval and Adult Shells Reveal Molecules Essential for Molluscan Shell Formation.</title>
        <authorList>
            <person name="Zhao R."/>
            <person name="Takeuchi T."/>
            <person name="Luo Y.J."/>
            <person name="Ishikawa A."/>
            <person name="Kobayashi T."/>
            <person name="Koyanagi R."/>
            <person name="Villar-Briones A."/>
            <person name="Yamada L."/>
            <person name="Sawada H."/>
            <person name="Iwanaga S."/>
            <person name="Nagai K."/>
            <person name="Satoh N."/>
            <person name="Endo K."/>
        </authorList>
    </citation>
    <scope>NUCLEOTIDE SEQUENCE</scope>
</reference>
<feature type="signal peptide" evidence="1">
    <location>
        <begin position="1"/>
        <end position="25"/>
    </location>
</feature>
<dbReference type="GO" id="GO:0008061">
    <property type="term" value="F:chitin binding"/>
    <property type="evidence" value="ECO:0007669"/>
    <property type="project" value="InterPro"/>
</dbReference>
<dbReference type="GO" id="GO:0005576">
    <property type="term" value="C:extracellular region"/>
    <property type="evidence" value="ECO:0007669"/>
    <property type="project" value="InterPro"/>
</dbReference>
<dbReference type="SUPFAM" id="SSF57625">
    <property type="entry name" value="Invertebrate chitin-binding proteins"/>
    <property type="match status" value="1"/>
</dbReference>
<accession>A0A3G2LJ77</accession>
<sequence>MKYPTTMRPLFCLAILCLCVPCVYLQALNCYVPADIMLLLDGSDSIQDRDWQTMKDFTQQLIANFDVAADAIHIGMVVYSSDIGDHIGLNSFKDKDRLRMLAGVLKQPKASTNTARGIEYVREKLRTDGRTGVPKIIIVITDGSSDNPRDTARQANMAKMEGVKVIAVGVGGQMFRDELRQIASNPRTKVFTSPTFGTLVTLISEIRRMVCQVITTTTSTTTTPVVPTLPPVYVTTPKGRHCDVPGDIVFLMDGSDSINDADFIRQKAFVANMIDNFEIGAEAIHVGMVVYSTMIGETVGLQQSRSKNLLKIFAKSLKHPKVGTNTARGIERVRKMMREEGRSFAPKVMVVITDGRSTNPAKTVAQANLAKVEGISVIAIGVGTAIFRDELRQIASNPTQVFEVVDFEDLKQIITAMRDLICQEIKTTTTTTTTTELPTTPPLYPLPPGLICDVPADVGFLLDGSDSIDDRQWVKEKNFAANLVNNLDIGPNAIHAGAIVYSTMIGETINLTPFKPKALLKILLKRMKQPKVGTNTARAIEKMREMFRTQGRINAPKVMIIVTDGRSRSPQQTIAQASLAKAEGIIVIAVGVGTQVFRDELRQIATNERKLFEVSDFAALKQIIVSIRDLICQDVLLTTVISTPSITTTTPAPPPTTTLPHIIPGCDVPAEIMIMMHGGERTGDYNWNINKKFLQNMINGLYVRQGAHHVGYVVYSERVHDHIGLEPFKDKLDLKLLADKLVHPGRGANSWEGIKMMRDVFRKQGRKGAPKIGLLLTDAASTNPGMTQAEADLAKLEGVTMLTVGIGNRVNIGELGNIATKGKQIINVPSYEQLETILPELRHMICDVIKNPPPKPTPTPTPNYNFTSLCSGCLYDRGVGFNPYPGDCSKYVQCWIDMGQVRGMVKQCPFGQFWDSKAITCRPSMNVDCPQDPCLNAPNGFSYRMSGMGCRSYWLCLNGHSVGSCCPPASYYVSGMGCMRGMACNEPCPPDGGLIVTPNCNKEASWDERYYIETLPRMGKVVRPCAPGTRFSRAYCSCVANLDGLIPVLPGDKCRASALFTFDFDLKDKSGQNTMAVIQNVLRTIYGTAHFNGANSYMRLDKFAGRDLGDKLVIQMKFKFDRWGDDFDYGGLIVDMGKGDYHWRWDIDAGWTRNLTIGGGWDAERLLKMFRRLFAARSEYEMNEIMIEIANSPDFRALLYQLGFVPEATNALQILRILISGRGSALVQSILKQIGNVQGSEEIRRLLFNILQIEEMSNLIRDHTGKHHGHALQNWRKLINSLKLKDNDWNKGLLLRMILDNEINGGTIESRAKLIADLWRKFVTENGMDTAEWRKNLIFTFTDDSANHGVNGYINGNLMDEIQKVLQGNGPVKNRWDDFLNKRNITVSWYQGPTGNKIITAKIIQDWLNWLTGNGNGGIDMTGGLGPYAGFTQSGIRNVADLWRRFVTDMDLDKDASLASLLRWTFTSDNHIPSPHNNLLLVNEMKNILADDNLRHKWLKFLENRDLTITDTPSGWEVVNGADTTKLANWLYWLFSSVSDHVTNDNGGLTESGIGHMADIWRTFITDMHLDQDSSLQPLLEWTFSGKGIQTPQDKELLITEIKKVLQHPNVRRMWLDFLNSRDINIVATGNGFDVVKGGTHNDAESWISWLITSHGKNGQGQGGFLDFIENGNNGAILDQIIGMIGLGGRGTEFTTHGRNTLSNLWRQFITHMGIDNGNMRHLLVWTHSGHSDNSNMIQLLFQEMANILSKDNYFNAWIQHLKSADMNIVLNFETMQWDIVHGGVVNDIDYFVYWLFMTYGSSNTYQDNIYGFSTHAIEMLSQLWHQFITQQNLDTNIWRDYLVWSLNSDTTLSLEQNFYLLLEEMRMVLRSPKMRSAWLEYLRVRGYSLAVEHGLWTLSSDVYNSDMSEYNFYNWILWLYGNAFYSGVDSNYNIDGFYTNSGLNILMNLWKRFITNLKLDQSVWRQYLKWTFNTQSNVNPNTLTWKLMEEIRAVLSNRQYLNSWIDFMHEHNTYIVYTSQGWDLVKGSKINNIASWMYWLFITVGDLDLPAGHTDFGKHGSWNMHGSAWGSGIATPIHLDMDGFGSWMDSDLFGAMLIAGGGGAHSADTSIESLDHILGSLSTGHGTNSGSSYYDSAEYHYNNYNNYGGGVTDYTGGLGLWALRDADINGFGSSEELVRKRREAKRSRSKRQALPTKFNYMSLLGNCGSQKPSIDISANERNVRMSLMTQGSGAPTTLEIPIVPSWNKLTLVYDGNKMTGTVENWRGKQRKEAALSGKIQSRSDGITIGSCSPHQNLRGQIDDLVMYQCIPAAINSRMGMSGAGAMTSMKSVTGRIVKTGSKMTLS</sequence>
<feature type="domain" description="VWFA" evidence="2">
    <location>
        <begin position="671"/>
        <end position="841"/>
    </location>
</feature>
<dbReference type="Gene3D" id="2.170.140.10">
    <property type="entry name" value="Chitin binding domain"/>
    <property type="match status" value="1"/>
</dbReference>
<dbReference type="Pfam" id="PF00092">
    <property type="entry name" value="VWA"/>
    <property type="match status" value="4"/>
</dbReference>
<feature type="domain" description="VWFA" evidence="2">
    <location>
        <begin position="457"/>
        <end position="627"/>
    </location>
</feature>
<proteinExistence type="evidence at transcript level"/>
<organism evidence="4">
    <name type="scientific">Pinctada fucata</name>
    <name type="common">Akoya pearl oyster</name>
    <name type="synonym">Pinctada imbricata fucata</name>
    <dbReference type="NCBI Taxonomy" id="50426"/>
    <lineage>
        <taxon>Eukaryota</taxon>
        <taxon>Metazoa</taxon>
        <taxon>Spiralia</taxon>
        <taxon>Lophotrochozoa</taxon>
        <taxon>Mollusca</taxon>
        <taxon>Bivalvia</taxon>
        <taxon>Autobranchia</taxon>
        <taxon>Pteriomorphia</taxon>
        <taxon>Pterioida</taxon>
        <taxon>Pterioidea</taxon>
        <taxon>Pteriidae</taxon>
        <taxon>Pinctada</taxon>
    </lineage>
</organism>
<dbReference type="PROSITE" id="PS50940">
    <property type="entry name" value="CHIT_BIND_II"/>
    <property type="match status" value="1"/>
</dbReference>
<dbReference type="InterPro" id="IPR050525">
    <property type="entry name" value="ECM_Assembly_Org"/>
</dbReference>
<keyword evidence="1" id="KW-0732">Signal</keyword>
<name>A0A3G2LJ77_PINFU</name>
<evidence type="ECO:0000313" key="4">
    <source>
        <dbReference type="EMBL" id="AYN73066.1"/>
    </source>
</evidence>
<feature type="chain" id="PRO_5017931633" evidence="1">
    <location>
        <begin position="26"/>
        <end position="2347"/>
    </location>
</feature>
<feature type="domain" description="VWFA" evidence="2">
    <location>
        <begin position="247"/>
        <end position="417"/>
    </location>
</feature>
<dbReference type="PROSITE" id="PS50234">
    <property type="entry name" value="VWFA"/>
    <property type="match status" value="4"/>
</dbReference>
<dbReference type="InterPro" id="IPR036508">
    <property type="entry name" value="Chitin-bd_dom_sf"/>
</dbReference>
<dbReference type="PANTHER" id="PTHR24020:SF20">
    <property type="entry name" value="PH DOMAIN-CONTAINING PROTEIN"/>
    <property type="match status" value="1"/>
</dbReference>
<dbReference type="CDD" id="cd01450">
    <property type="entry name" value="vWFA_subfamily_ECM"/>
    <property type="match status" value="4"/>
</dbReference>
<dbReference type="PRINTS" id="PR00453">
    <property type="entry name" value="VWFADOMAIN"/>
</dbReference>
<protein>
    <submittedName>
        <fullName evidence="4">BMSP</fullName>
    </submittedName>
</protein>
<feature type="domain" description="Chitin-binding type-2" evidence="3">
    <location>
        <begin position="867"/>
        <end position="931"/>
    </location>
</feature>
<dbReference type="SMART" id="SM00494">
    <property type="entry name" value="ChtBD2"/>
    <property type="match status" value="1"/>
</dbReference>
<evidence type="ECO:0000259" key="3">
    <source>
        <dbReference type="PROSITE" id="PS50940"/>
    </source>
</evidence>
<dbReference type="InterPro" id="IPR036465">
    <property type="entry name" value="vWFA_dom_sf"/>
</dbReference>
<evidence type="ECO:0000259" key="2">
    <source>
        <dbReference type="PROSITE" id="PS50234"/>
    </source>
</evidence>